<accession>A0A9D1TCZ3</accession>
<dbReference type="AlphaFoldDB" id="A0A9D1TCZ3"/>
<dbReference type="Proteomes" id="UP000886884">
    <property type="component" value="Unassembled WGS sequence"/>
</dbReference>
<protein>
    <submittedName>
        <fullName evidence="1">Uncharacterized protein</fullName>
    </submittedName>
</protein>
<reference evidence="1" key="1">
    <citation type="submission" date="2020-10" db="EMBL/GenBank/DDBJ databases">
        <authorList>
            <person name="Gilroy R."/>
        </authorList>
    </citation>
    <scope>NUCLEOTIDE SEQUENCE</scope>
    <source>
        <strain evidence="1">CHK183-6373</strain>
    </source>
</reference>
<dbReference type="EMBL" id="DVOT01000154">
    <property type="protein sequence ID" value="HIV28060.1"/>
    <property type="molecule type" value="Genomic_DNA"/>
</dbReference>
<evidence type="ECO:0000313" key="1">
    <source>
        <dbReference type="EMBL" id="HIV28060.1"/>
    </source>
</evidence>
<evidence type="ECO:0000313" key="2">
    <source>
        <dbReference type="Proteomes" id="UP000886884"/>
    </source>
</evidence>
<comment type="caution">
    <text evidence="1">The sequence shown here is derived from an EMBL/GenBank/DDBJ whole genome shotgun (WGS) entry which is preliminary data.</text>
</comment>
<reference evidence="1" key="2">
    <citation type="journal article" date="2021" name="PeerJ">
        <title>Extensive microbial diversity within the chicken gut microbiome revealed by metagenomics and culture.</title>
        <authorList>
            <person name="Gilroy R."/>
            <person name="Ravi A."/>
            <person name="Getino M."/>
            <person name="Pursley I."/>
            <person name="Horton D.L."/>
            <person name="Alikhan N.F."/>
            <person name="Baker D."/>
            <person name="Gharbi K."/>
            <person name="Hall N."/>
            <person name="Watson M."/>
            <person name="Adriaenssens E.M."/>
            <person name="Foster-Nyarko E."/>
            <person name="Jarju S."/>
            <person name="Secka A."/>
            <person name="Antonio M."/>
            <person name="Oren A."/>
            <person name="Chaudhuri R.R."/>
            <person name="La Ragione R."/>
            <person name="Hildebrand F."/>
            <person name="Pallen M.J."/>
        </authorList>
    </citation>
    <scope>NUCLEOTIDE SEQUENCE</scope>
    <source>
        <strain evidence="1">CHK183-6373</strain>
    </source>
</reference>
<sequence>METHFERTRGVKLLADWVAFSQKHLYICPERRELICYGAGEHGHWGVHTHQKAFSAFAVAAAMEEIDWQSRNLTREKVLEQALGMLRYTLATHVTGDFVCTDGQQWGHNWIYVLGVERMFHGIEAIEPFLTQEDRDGLRKMVLSECDFLLREYPIEAGLVQHNKPESNIWNGAMLYRGAALYPDASNCAAYRKKAQEFFANGISIEADENSDEVVDGRRIGDMFVGANMFNSYATNHHGYMNVGYMVICLSNIAMLHFFLKGRGVQADDVLYHHAYEQWRLIRTCTFEDGRLLRIGGDSRARYCYCQDYALPMWALVEDKYGEDCSALEKGWLSILEKETAVNGDGSFLSNRFGHFEEQSPVYYTRLESDRANALSMMLYWHDRYPLSAQKTTPTHVTWHDAYHGASFDAHGHRYASFVWRASEKPQALFLPKSDSSLAEWRYNLCGRIEGVGRANFDEVHCHQEKFFEGGFLTCGSTIVYSDQFMAEGQLKETMAQKHVAFAALPDGASAICLQYARALNRTFVATLRGVLWNVPNDIFNGRQRLLAHENGADYLRGGDYAKRYEQIDAGHWVNVDGKIGLASPQKLTIVRPGRRQVEILGRENSGTLYAEEICAPYSTKRRFYDRNETLIDVGFGMTLGDACATRALSDSLATNRKGDLFAITATGQDGRRYTMLANFGENAMEIDLDAWELGAVGPYGEKAAHRKFALSSDEAVLIF</sequence>
<gene>
    <name evidence="1" type="ORF">IAA64_08825</name>
</gene>
<proteinExistence type="predicted"/>
<name>A0A9D1TCZ3_9FIRM</name>
<organism evidence="1 2">
    <name type="scientific">Candidatus Ornithocaccomicrobium faecavium</name>
    <dbReference type="NCBI Taxonomy" id="2840890"/>
    <lineage>
        <taxon>Bacteria</taxon>
        <taxon>Bacillati</taxon>
        <taxon>Bacillota</taxon>
        <taxon>Clostridia</taxon>
        <taxon>Candidatus Ornithocaccomicrobium</taxon>
    </lineage>
</organism>